<accession>A0AAV6RHG1</accession>
<sequence length="76" mass="8387">MAAAHPPINMPHRAPATCGSLIGQRRQVCHSIQLGRYTTHPPQSPSPWRKPPGTNYTNMCQTQHSIIGQVITYSPI</sequence>
<feature type="region of interest" description="Disordered" evidence="1">
    <location>
        <begin position="34"/>
        <end position="54"/>
    </location>
</feature>
<dbReference type="Proteomes" id="UP000693946">
    <property type="component" value="Linkage Group LG2"/>
</dbReference>
<gene>
    <name evidence="2" type="ORF">JOB18_048759</name>
</gene>
<reference evidence="2 3" key="1">
    <citation type="journal article" date="2021" name="Sci. Rep.">
        <title>Chromosome anchoring in Senegalese sole (Solea senegalensis) reveals sex-associated markers and genome rearrangements in flatfish.</title>
        <authorList>
            <person name="Guerrero-Cozar I."/>
            <person name="Gomez-Garrido J."/>
            <person name="Berbel C."/>
            <person name="Martinez-Blanch J.F."/>
            <person name="Alioto T."/>
            <person name="Claros M.G."/>
            <person name="Gagnaire P.A."/>
            <person name="Manchado M."/>
        </authorList>
    </citation>
    <scope>NUCLEOTIDE SEQUENCE [LARGE SCALE GENOMIC DNA]</scope>
    <source>
        <strain evidence="2">Sse05_10M</strain>
    </source>
</reference>
<organism evidence="2 3">
    <name type="scientific">Solea senegalensis</name>
    <name type="common">Senegalese sole</name>
    <dbReference type="NCBI Taxonomy" id="28829"/>
    <lineage>
        <taxon>Eukaryota</taxon>
        <taxon>Metazoa</taxon>
        <taxon>Chordata</taxon>
        <taxon>Craniata</taxon>
        <taxon>Vertebrata</taxon>
        <taxon>Euteleostomi</taxon>
        <taxon>Actinopterygii</taxon>
        <taxon>Neopterygii</taxon>
        <taxon>Teleostei</taxon>
        <taxon>Neoteleostei</taxon>
        <taxon>Acanthomorphata</taxon>
        <taxon>Carangaria</taxon>
        <taxon>Pleuronectiformes</taxon>
        <taxon>Pleuronectoidei</taxon>
        <taxon>Soleidae</taxon>
        <taxon>Solea</taxon>
    </lineage>
</organism>
<keyword evidence="3" id="KW-1185">Reference proteome</keyword>
<name>A0AAV6RHG1_SOLSE</name>
<evidence type="ECO:0000313" key="3">
    <source>
        <dbReference type="Proteomes" id="UP000693946"/>
    </source>
</evidence>
<protein>
    <submittedName>
        <fullName evidence="2">Uncharacterized protein</fullName>
    </submittedName>
</protein>
<comment type="caution">
    <text evidence="2">The sequence shown here is derived from an EMBL/GenBank/DDBJ whole genome shotgun (WGS) entry which is preliminary data.</text>
</comment>
<proteinExistence type="predicted"/>
<evidence type="ECO:0000256" key="1">
    <source>
        <dbReference type="SAM" id="MobiDB-lite"/>
    </source>
</evidence>
<dbReference type="EMBL" id="JAGKHQ010000012">
    <property type="protein sequence ID" value="KAG7503998.1"/>
    <property type="molecule type" value="Genomic_DNA"/>
</dbReference>
<dbReference type="AlphaFoldDB" id="A0AAV6RHG1"/>
<evidence type="ECO:0000313" key="2">
    <source>
        <dbReference type="EMBL" id="KAG7503998.1"/>
    </source>
</evidence>